<dbReference type="KEGG" id="sbro:GQF42_38005"/>
<feature type="transmembrane region" description="Helical" evidence="1">
    <location>
        <begin position="12"/>
        <end position="29"/>
    </location>
</feature>
<evidence type="ECO:0000313" key="2">
    <source>
        <dbReference type="EMBL" id="QHA08295.1"/>
    </source>
</evidence>
<gene>
    <name evidence="2" type="ORF">GQF42_38005</name>
</gene>
<keyword evidence="1" id="KW-1133">Transmembrane helix</keyword>
<name>A0A6I6NH79_9ACTN</name>
<reference evidence="2 3" key="1">
    <citation type="submission" date="2019-12" db="EMBL/GenBank/DDBJ databases">
        <title>Streptomyces sp. strain T44 isolated from rhizosphere soil of Broussonetia papyrifera.</title>
        <authorList>
            <person name="Mo P."/>
        </authorList>
    </citation>
    <scope>NUCLEOTIDE SEQUENCE [LARGE SCALE GENOMIC DNA]</scope>
    <source>
        <strain evidence="2 3">T44</strain>
    </source>
</reference>
<dbReference type="AlphaFoldDB" id="A0A6I6NH79"/>
<keyword evidence="3" id="KW-1185">Reference proteome</keyword>
<evidence type="ECO:0000256" key="1">
    <source>
        <dbReference type="SAM" id="Phobius"/>
    </source>
</evidence>
<keyword evidence="1" id="KW-0812">Transmembrane</keyword>
<protein>
    <submittedName>
        <fullName evidence="2">Uncharacterized protein</fullName>
    </submittedName>
</protein>
<dbReference type="EMBL" id="CP047020">
    <property type="protein sequence ID" value="QHA08295.1"/>
    <property type="molecule type" value="Genomic_DNA"/>
</dbReference>
<sequence>MRQRWAARGEVLVWWTVLVGVYLMFITPVTALELLVAAGGAAIAAVAARAVRVASGAGVGGTRRWASAALTWPGAVLADLGRLCGVTARAVSGRSPQGSMKTLSLRSGTGAAWACAALSATPGAYVVDVQGQKRQGRQSAVAHFLTEDRTRLEDVLTEGGRR</sequence>
<proteinExistence type="predicted"/>
<organism evidence="2 3">
    <name type="scientific">Streptomyces broussonetiae</name>
    <dbReference type="NCBI Taxonomy" id="2686304"/>
    <lineage>
        <taxon>Bacteria</taxon>
        <taxon>Bacillati</taxon>
        <taxon>Actinomycetota</taxon>
        <taxon>Actinomycetes</taxon>
        <taxon>Kitasatosporales</taxon>
        <taxon>Streptomycetaceae</taxon>
        <taxon>Streptomyces</taxon>
    </lineage>
</organism>
<dbReference type="Proteomes" id="UP000436138">
    <property type="component" value="Chromosome"/>
</dbReference>
<keyword evidence="1" id="KW-0472">Membrane</keyword>
<evidence type="ECO:0000313" key="3">
    <source>
        <dbReference type="Proteomes" id="UP000436138"/>
    </source>
</evidence>
<accession>A0A6I6NH79</accession>
<dbReference type="RefSeq" id="WP_158927562.1">
    <property type="nucleotide sequence ID" value="NZ_CP047020.1"/>
</dbReference>